<keyword evidence="9" id="KW-0472">Membrane</keyword>
<dbReference type="InterPro" id="IPR006260">
    <property type="entry name" value="TonB/TolA_C"/>
</dbReference>
<dbReference type="OrthoDB" id="1628901at2"/>
<dbReference type="GO" id="GO:0055085">
    <property type="term" value="P:transmembrane transport"/>
    <property type="evidence" value="ECO:0007669"/>
    <property type="project" value="InterPro"/>
</dbReference>
<protein>
    <recommendedName>
        <fullName evidence="11">TonB C-terminal domain-containing protein</fullName>
    </recommendedName>
</protein>
<keyword evidence="13" id="KW-1185">Reference proteome</keyword>
<keyword evidence="10" id="KW-0732">Signal</keyword>
<evidence type="ECO:0000256" key="4">
    <source>
        <dbReference type="ARBA" id="ARBA00022475"/>
    </source>
</evidence>
<evidence type="ECO:0000313" key="12">
    <source>
        <dbReference type="EMBL" id="KFN46232.1"/>
    </source>
</evidence>
<organism evidence="12 13">
    <name type="scientific">Arenimonas malthae CC-JY-1</name>
    <dbReference type="NCBI Taxonomy" id="1384054"/>
    <lineage>
        <taxon>Bacteria</taxon>
        <taxon>Pseudomonadati</taxon>
        <taxon>Pseudomonadota</taxon>
        <taxon>Gammaproteobacteria</taxon>
        <taxon>Lysobacterales</taxon>
        <taxon>Lysobacteraceae</taxon>
        <taxon>Arenimonas</taxon>
    </lineage>
</organism>
<evidence type="ECO:0000313" key="13">
    <source>
        <dbReference type="Proteomes" id="UP000029392"/>
    </source>
</evidence>
<dbReference type="InterPro" id="IPR037682">
    <property type="entry name" value="TonB_C"/>
</dbReference>
<keyword evidence="4" id="KW-1003">Cell membrane</keyword>
<dbReference type="PROSITE" id="PS52015">
    <property type="entry name" value="TONB_CTD"/>
    <property type="match status" value="1"/>
</dbReference>
<comment type="caution">
    <text evidence="12">The sequence shown here is derived from an EMBL/GenBank/DDBJ whole genome shotgun (WGS) entry which is preliminary data.</text>
</comment>
<dbReference type="Proteomes" id="UP000029392">
    <property type="component" value="Unassembled WGS sequence"/>
</dbReference>
<dbReference type="RefSeq" id="WP_052385860.1">
    <property type="nucleotide sequence ID" value="NZ_AVCH01000172.1"/>
</dbReference>
<dbReference type="eggNOG" id="COG0810">
    <property type="taxonomic scope" value="Bacteria"/>
</dbReference>
<evidence type="ECO:0000256" key="10">
    <source>
        <dbReference type="SAM" id="SignalP"/>
    </source>
</evidence>
<evidence type="ECO:0000256" key="8">
    <source>
        <dbReference type="ARBA" id="ARBA00022989"/>
    </source>
</evidence>
<evidence type="ECO:0000256" key="3">
    <source>
        <dbReference type="ARBA" id="ARBA00022448"/>
    </source>
</evidence>
<evidence type="ECO:0000256" key="1">
    <source>
        <dbReference type="ARBA" id="ARBA00004383"/>
    </source>
</evidence>
<dbReference type="PATRIC" id="fig|1384054.3.peg.1882"/>
<evidence type="ECO:0000256" key="2">
    <source>
        <dbReference type="ARBA" id="ARBA00006555"/>
    </source>
</evidence>
<dbReference type="InterPro" id="IPR051045">
    <property type="entry name" value="TonB-dependent_transducer"/>
</dbReference>
<accession>A0A091B3V1</accession>
<name>A0A091B3V1_9GAMM</name>
<dbReference type="NCBIfam" id="TIGR01352">
    <property type="entry name" value="tonB_Cterm"/>
    <property type="match status" value="1"/>
</dbReference>
<keyword evidence="3" id="KW-0813">Transport</keyword>
<dbReference type="Gene3D" id="3.30.1150.10">
    <property type="match status" value="1"/>
</dbReference>
<feature type="domain" description="TonB C-terminal" evidence="11">
    <location>
        <begin position="102"/>
        <end position="199"/>
    </location>
</feature>
<dbReference type="AlphaFoldDB" id="A0A091B3V1"/>
<keyword evidence="8" id="KW-1133">Transmembrane helix</keyword>
<dbReference type="Pfam" id="PF03544">
    <property type="entry name" value="TonB_C"/>
    <property type="match status" value="1"/>
</dbReference>
<dbReference type="GO" id="GO:0015031">
    <property type="term" value="P:protein transport"/>
    <property type="evidence" value="ECO:0007669"/>
    <property type="project" value="UniProtKB-KW"/>
</dbReference>
<evidence type="ECO:0000259" key="11">
    <source>
        <dbReference type="PROSITE" id="PS52015"/>
    </source>
</evidence>
<comment type="similarity">
    <text evidence="2">Belongs to the TonB family.</text>
</comment>
<evidence type="ECO:0000256" key="6">
    <source>
        <dbReference type="ARBA" id="ARBA00022692"/>
    </source>
</evidence>
<dbReference type="GO" id="GO:0098797">
    <property type="term" value="C:plasma membrane protein complex"/>
    <property type="evidence" value="ECO:0007669"/>
    <property type="project" value="TreeGrafter"/>
</dbReference>
<feature type="chain" id="PRO_5001869350" description="TonB C-terminal domain-containing protein" evidence="10">
    <location>
        <begin position="19"/>
        <end position="234"/>
    </location>
</feature>
<dbReference type="GO" id="GO:0031992">
    <property type="term" value="F:energy transducer activity"/>
    <property type="evidence" value="ECO:0007669"/>
    <property type="project" value="TreeGrafter"/>
</dbReference>
<keyword evidence="7" id="KW-0653">Protein transport</keyword>
<sequence>MKLLIASLFALSAGVAAASDAPPESNFNLTYALELDRAGQIVSLTPQPALDSPELQTRIETEVRGWSFRPAHLDGQPVPTRTFLRLGVSAPGLDPSLARIVSATTGPAIASMTSPGYPAAALRRGEGGLVVLKLKLDTQGRVRGVATQPGSSPKREFTEAARAAAKHWRFIPETANGQAVAGAVMIPVCFRAHSAQPQACDWQGPAGQRFTPSSVAVAIEPAARITSELAIVSN</sequence>
<reference evidence="12 13" key="1">
    <citation type="submission" date="2013-09" db="EMBL/GenBank/DDBJ databases">
        <title>Genome sequencing of Arenimonas malthae.</title>
        <authorList>
            <person name="Chen F."/>
            <person name="Wang G."/>
        </authorList>
    </citation>
    <scope>NUCLEOTIDE SEQUENCE [LARGE SCALE GENOMIC DNA]</scope>
    <source>
        <strain evidence="12 13">CC-JY-1</strain>
    </source>
</reference>
<evidence type="ECO:0000256" key="7">
    <source>
        <dbReference type="ARBA" id="ARBA00022927"/>
    </source>
</evidence>
<gene>
    <name evidence="12" type="ORF">N790_02190</name>
</gene>
<dbReference type="PANTHER" id="PTHR33446">
    <property type="entry name" value="PROTEIN TONB-RELATED"/>
    <property type="match status" value="1"/>
</dbReference>
<dbReference type="STRING" id="1384054.N790_02190"/>
<evidence type="ECO:0000256" key="5">
    <source>
        <dbReference type="ARBA" id="ARBA00022519"/>
    </source>
</evidence>
<evidence type="ECO:0000256" key="9">
    <source>
        <dbReference type="ARBA" id="ARBA00023136"/>
    </source>
</evidence>
<keyword evidence="5" id="KW-0997">Cell inner membrane</keyword>
<keyword evidence="6" id="KW-0812">Transmembrane</keyword>
<proteinExistence type="inferred from homology"/>
<dbReference type="SUPFAM" id="SSF74653">
    <property type="entry name" value="TolA/TonB C-terminal domain"/>
    <property type="match status" value="1"/>
</dbReference>
<feature type="signal peptide" evidence="10">
    <location>
        <begin position="1"/>
        <end position="18"/>
    </location>
</feature>
<dbReference type="EMBL" id="AVCH01000172">
    <property type="protein sequence ID" value="KFN46232.1"/>
    <property type="molecule type" value="Genomic_DNA"/>
</dbReference>
<comment type="subcellular location">
    <subcellularLocation>
        <location evidence="1">Cell inner membrane</location>
        <topology evidence="1">Single-pass membrane protein</topology>
        <orientation evidence="1">Periplasmic side</orientation>
    </subcellularLocation>
</comment>
<dbReference type="PANTHER" id="PTHR33446:SF2">
    <property type="entry name" value="PROTEIN TONB"/>
    <property type="match status" value="1"/>
</dbReference>